<keyword evidence="3" id="KW-1185">Reference proteome</keyword>
<dbReference type="InterPro" id="IPR000873">
    <property type="entry name" value="AMP-dep_synth/lig_dom"/>
</dbReference>
<proteinExistence type="predicted"/>
<dbReference type="Pfam" id="PF00501">
    <property type="entry name" value="AMP-binding"/>
    <property type="match status" value="1"/>
</dbReference>
<gene>
    <name evidence="2" type="ORF">DFJ69_2510</name>
</gene>
<dbReference type="PANTHER" id="PTHR43767:SF11">
    <property type="entry name" value="MEDIUM-CHAIN-FATTY-ACID--COA LIGASE"/>
    <property type="match status" value="1"/>
</dbReference>
<evidence type="ECO:0000259" key="1">
    <source>
        <dbReference type="Pfam" id="PF00501"/>
    </source>
</evidence>
<dbReference type="InterPro" id="IPR050237">
    <property type="entry name" value="ATP-dep_AMP-bd_enzyme"/>
</dbReference>
<name>A0A3D9SWV7_9ACTN</name>
<protein>
    <submittedName>
        <fullName evidence="2">Fatty-acyl-CoA synthase</fullName>
    </submittedName>
</protein>
<feature type="domain" description="AMP-dependent synthetase/ligase" evidence="1">
    <location>
        <begin position="29"/>
        <end position="390"/>
    </location>
</feature>
<dbReference type="OrthoDB" id="9803968at2"/>
<evidence type="ECO:0000313" key="3">
    <source>
        <dbReference type="Proteomes" id="UP000256661"/>
    </source>
</evidence>
<sequence>MMSSTMQDVPLEIRRLLRHGTQRHASATIDTATRGGFRRVSFAETGVNVARLAHALRGLGVGEGDRVGTFMGDNAEHVEAFFAVPCLGAVLHPIDVRRPGDEIAFVVDHAEDRVVIVDGALLPVFEPLLPALKTVEHVIVNGPGVPGLTAPAGVTFHEYAALLGGHPATYDWPETGERRAAALCYASDGTGEPKGVVHDHRSISLRAMTSAMPGVLGLSEYDRLLVAVPQFEEPAWGLPYAAFLTGASLALPDRFREPAALAAFTAASRPNLAVGTSDVWEGLLPHLEMLSSLTEAAVGGVSCAPSLMDAYDEHGITLVPVFHRWGAMAVARPPVTAFGDEIRGYRLTQGRFVGPVEARLVAPDGSVLPHDGESVGELEVRGPWIAGSYYRAEDPGRFRDGWLRTGDVGHIGPDGYLTLTRAARH</sequence>
<reference evidence="2 3" key="1">
    <citation type="submission" date="2018-08" db="EMBL/GenBank/DDBJ databases">
        <title>Sequencing the genomes of 1000 actinobacteria strains.</title>
        <authorList>
            <person name="Klenk H.-P."/>
        </authorList>
    </citation>
    <scope>NUCLEOTIDE SEQUENCE [LARGE SCALE GENOMIC DNA]</scope>
    <source>
        <strain evidence="2 3">DSM 43927</strain>
    </source>
</reference>
<dbReference type="SUPFAM" id="SSF56801">
    <property type="entry name" value="Acetyl-CoA synthetase-like"/>
    <property type="match status" value="1"/>
</dbReference>
<evidence type="ECO:0000313" key="2">
    <source>
        <dbReference type="EMBL" id="REE97054.1"/>
    </source>
</evidence>
<dbReference type="AlphaFoldDB" id="A0A3D9SWV7"/>
<dbReference type="EMBL" id="QTTT01000001">
    <property type="protein sequence ID" value="REE97054.1"/>
    <property type="molecule type" value="Genomic_DNA"/>
</dbReference>
<dbReference type="Gene3D" id="3.40.50.12780">
    <property type="entry name" value="N-terminal domain of ligase-like"/>
    <property type="match status" value="1"/>
</dbReference>
<organism evidence="2 3">
    <name type="scientific">Thermomonospora umbrina</name>
    <dbReference type="NCBI Taxonomy" id="111806"/>
    <lineage>
        <taxon>Bacteria</taxon>
        <taxon>Bacillati</taxon>
        <taxon>Actinomycetota</taxon>
        <taxon>Actinomycetes</taxon>
        <taxon>Streptosporangiales</taxon>
        <taxon>Thermomonosporaceae</taxon>
        <taxon>Thermomonospora</taxon>
    </lineage>
</organism>
<dbReference type="PANTHER" id="PTHR43767">
    <property type="entry name" value="LONG-CHAIN-FATTY-ACID--COA LIGASE"/>
    <property type="match status" value="1"/>
</dbReference>
<comment type="caution">
    <text evidence="2">The sequence shown here is derived from an EMBL/GenBank/DDBJ whole genome shotgun (WGS) entry which is preliminary data.</text>
</comment>
<accession>A0A3D9SWV7</accession>
<dbReference type="InterPro" id="IPR042099">
    <property type="entry name" value="ANL_N_sf"/>
</dbReference>
<dbReference type="Proteomes" id="UP000256661">
    <property type="component" value="Unassembled WGS sequence"/>
</dbReference>